<proteinExistence type="predicted"/>
<protein>
    <submittedName>
        <fullName evidence="1">Uncharacterized protein</fullName>
    </submittedName>
</protein>
<organism evidence="1 2">
    <name type="scientific">Piloderma croceum (strain F 1598)</name>
    <dbReference type="NCBI Taxonomy" id="765440"/>
    <lineage>
        <taxon>Eukaryota</taxon>
        <taxon>Fungi</taxon>
        <taxon>Dikarya</taxon>
        <taxon>Basidiomycota</taxon>
        <taxon>Agaricomycotina</taxon>
        <taxon>Agaricomycetes</taxon>
        <taxon>Agaricomycetidae</taxon>
        <taxon>Atheliales</taxon>
        <taxon>Atheliaceae</taxon>
        <taxon>Piloderma</taxon>
    </lineage>
</organism>
<reference evidence="1 2" key="1">
    <citation type="submission" date="2014-04" db="EMBL/GenBank/DDBJ databases">
        <authorList>
            <consortium name="DOE Joint Genome Institute"/>
            <person name="Kuo A."/>
            <person name="Tarkka M."/>
            <person name="Buscot F."/>
            <person name="Kohler A."/>
            <person name="Nagy L.G."/>
            <person name="Floudas D."/>
            <person name="Copeland A."/>
            <person name="Barry K.W."/>
            <person name="Cichocki N."/>
            <person name="Veneault-Fourrey C."/>
            <person name="LaButti K."/>
            <person name="Lindquist E.A."/>
            <person name="Lipzen A."/>
            <person name="Lundell T."/>
            <person name="Morin E."/>
            <person name="Murat C."/>
            <person name="Sun H."/>
            <person name="Tunlid A."/>
            <person name="Henrissat B."/>
            <person name="Grigoriev I.V."/>
            <person name="Hibbett D.S."/>
            <person name="Martin F."/>
            <person name="Nordberg H.P."/>
            <person name="Cantor M.N."/>
            <person name="Hua S.X."/>
        </authorList>
    </citation>
    <scope>NUCLEOTIDE SEQUENCE [LARGE SCALE GENOMIC DNA]</scope>
    <source>
        <strain evidence="1 2">F 1598</strain>
    </source>
</reference>
<dbReference type="EMBL" id="KN833147">
    <property type="protein sequence ID" value="KIM72252.1"/>
    <property type="molecule type" value="Genomic_DNA"/>
</dbReference>
<accession>A0A0C3B4N1</accession>
<dbReference type="Proteomes" id="UP000054166">
    <property type="component" value="Unassembled WGS sequence"/>
</dbReference>
<name>A0A0C3B4N1_PILCF</name>
<evidence type="ECO:0000313" key="1">
    <source>
        <dbReference type="EMBL" id="KIM72252.1"/>
    </source>
</evidence>
<evidence type="ECO:0000313" key="2">
    <source>
        <dbReference type="Proteomes" id="UP000054166"/>
    </source>
</evidence>
<keyword evidence="2" id="KW-1185">Reference proteome</keyword>
<sequence length="140" mass="15623">MQAIPPPPRVPDPLGEVVQFYGFPFRDDTMFYKAVVDPSWVAGEGEEPNLEVALDVIKTAAHYNRITIVSVWTDTEETDIDFMVAVASVAKGADPSRAARLSAEQLRIIAQAARLEGVNARWMRAMYTSQELREMNVPEL</sequence>
<dbReference type="OrthoDB" id="3285862at2759"/>
<gene>
    <name evidence="1" type="ORF">PILCRDRAFT_829883</name>
</gene>
<reference evidence="2" key="2">
    <citation type="submission" date="2015-01" db="EMBL/GenBank/DDBJ databases">
        <title>Evolutionary Origins and Diversification of the Mycorrhizal Mutualists.</title>
        <authorList>
            <consortium name="DOE Joint Genome Institute"/>
            <consortium name="Mycorrhizal Genomics Consortium"/>
            <person name="Kohler A."/>
            <person name="Kuo A."/>
            <person name="Nagy L.G."/>
            <person name="Floudas D."/>
            <person name="Copeland A."/>
            <person name="Barry K.W."/>
            <person name="Cichocki N."/>
            <person name="Veneault-Fourrey C."/>
            <person name="LaButti K."/>
            <person name="Lindquist E.A."/>
            <person name="Lipzen A."/>
            <person name="Lundell T."/>
            <person name="Morin E."/>
            <person name="Murat C."/>
            <person name="Riley R."/>
            <person name="Ohm R."/>
            <person name="Sun H."/>
            <person name="Tunlid A."/>
            <person name="Henrissat B."/>
            <person name="Grigoriev I.V."/>
            <person name="Hibbett D.S."/>
            <person name="Martin F."/>
        </authorList>
    </citation>
    <scope>NUCLEOTIDE SEQUENCE [LARGE SCALE GENOMIC DNA]</scope>
    <source>
        <strain evidence="2">F 1598</strain>
    </source>
</reference>
<dbReference type="InParanoid" id="A0A0C3B4N1"/>
<dbReference type="HOGENOM" id="CLU_1835902_0_0_1"/>
<dbReference type="AlphaFoldDB" id="A0A0C3B4N1"/>